<dbReference type="OrthoDB" id="5496259at2"/>
<name>A0A4T0UWH3_9NEIS</name>
<dbReference type="PROSITE" id="PS00409">
    <property type="entry name" value="PROKAR_NTER_METHYL"/>
    <property type="match status" value="1"/>
</dbReference>
<dbReference type="NCBIfam" id="TIGR02532">
    <property type="entry name" value="IV_pilin_GFxxxE"/>
    <property type="match status" value="1"/>
</dbReference>
<accession>A0A4T0UWH3</accession>
<dbReference type="AlphaFoldDB" id="A0A4T0UWH3"/>
<keyword evidence="3" id="KW-1185">Reference proteome</keyword>
<keyword evidence="1" id="KW-0812">Transmembrane</keyword>
<evidence type="ECO:0000313" key="3">
    <source>
        <dbReference type="Proteomes" id="UP000308891"/>
    </source>
</evidence>
<feature type="transmembrane region" description="Helical" evidence="1">
    <location>
        <begin position="6"/>
        <end position="30"/>
    </location>
</feature>
<evidence type="ECO:0000313" key="2">
    <source>
        <dbReference type="EMBL" id="TIC83444.1"/>
    </source>
</evidence>
<dbReference type="InterPro" id="IPR012902">
    <property type="entry name" value="N_methyl_site"/>
</dbReference>
<reference evidence="2 3" key="1">
    <citation type="submission" date="2019-04" db="EMBL/GenBank/DDBJ databases">
        <title>Crenobacter sp. nov.</title>
        <authorList>
            <person name="Shi S."/>
        </authorList>
    </citation>
    <scope>NUCLEOTIDE SEQUENCE [LARGE SCALE GENOMIC DNA]</scope>
    <source>
        <strain evidence="2 3">GY 70310</strain>
    </source>
</reference>
<dbReference type="RefSeq" id="WP_136552684.1">
    <property type="nucleotide sequence ID" value="NZ_STGJ01000007.1"/>
</dbReference>
<sequence>MRSAGGFSLIELMVAMAIALTVLGAASFVLTHQLSHGQRLLAETRLHAQASALLERMARDLRRAGYREHEQASADFDLRLPATGCLLYSYDRYADGVASANERFGFKWQRVDGVGVLRMRKSSAGLADCAEGSWETLSDPASLEVTSLEFVALDQACYDMASATRRPCPPRAGAGERLRVLRELEIRLQAQDRARSLPPVALTARVALPVAPLLPE</sequence>
<organism evidence="2 3">
    <name type="scientific">Crenobacter intestini</name>
    <dbReference type="NCBI Taxonomy" id="2563443"/>
    <lineage>
        <taxon>Bacteria</taxon>
        <taxon>Pseudomonadati</taxon>
        <taxon>Pseudomonadota</taxon>
        <taxon>Betaproteobacteria</taxon>
        <taxon>Neisseriales</taxon>
        <taxon>Neisseriaceae</taxon>
        <taxon>Crenobacter</taxon>
    </lineage>
</organism>
<evidence type="ECO:0000256" key="1">
    <source>
        <dbReference type="SAM" id="Phobius"/>
    </source>
</evidence>
<dbReference type="EMBL" id="STGJ01000007">
    <property type="protein sequence ID" value="TIC83444.1"/>
    <property type="molecule type" value="Genomic_DNA"/>
</dbReference>
<protein>
    <submittedName>
        <fullName evidence="2">Prepilin-type N-terminal cleavage/methylation domain-containing protein</fullName>
    </submittedName>
</protein>
<dbReference type="Proteomes" id="UP000308891">
    <property type="component" value="Unassembled WGS sequence"/>
</dbReference>
<dbReference type="Pfam" id="PF07963">
    <property type="entry name" value="N_methyl"/>
    <property type="match status" value="1"/>
</dbReference>
<keyword evidence="1" id="KW-1133">Transmembrane helix</keyword>
<gene>
    <name evidence="2" type="ORF">E5K04_07755</name>
</gene>
<comment type="caution">
    <text evidence="2">The sequence shown here is derived from an EMBL/GenBank/DDBJ whole genome shotgun (WGS) entry which is preliminary data.</text>
</comment>
<keyword evidence="1" id="KW-0472">Membrane</keyword>
<proteinExistence type="predicted"/>